<name>A0AA88GTD0_NAELO</name>
<dbReference type="EMBL" id="PYSW02000015">
    <property type="protein sequence ID" value="KAG2386520.1"/>
    <property type="molecule type" value="Genomic_DNA"/>
</dbReference>
<feature type="compositionally biased region" description="Basic and acidic residues" evidence="1">
    <location>
        <begin position="259"/>
        <end position="270"/>
    </location>
</feature>
<dbReference type="GeneID" id="68094720"/>
<reference evidence="3 4" key="1">
    <citation type="journal article" date="2018" name="BMC Genomics">
        <title>The genome of Naegleria lovaniensis, the basis for a comparative approach to unravel pathogenicity factors of the human pathogenic amoeba N. fowleri.</title>
        <authorList>
            <person name="Liechti N."/>
            <person name="Schurch N."/>
            <person name="Bruggmann R."/>
            <person name="Wittwer M."/>
        </authorList>
    </citation>
    <scope>NUCLEOTIDE SEQUENCE [LARGE SCALE GENOMIC DNA]</scope>
    <source>
        <strain evidence="3 4">ATCC 30569</strain>
    </source>
</reference>
<gene>
    <name evidence="3" type="ORF">C9374_002264</name>
</gene>
<evidence type="ECO:0000256" key="1">
    <source>
        <dbReference type="SAM" id="MobiDB-lite"/>
    </source>
</evidence>
<keyword evidence="2" id="KW-0472">Membrane</keyword>
<keyword evidence="2" id="KW-0812">Transmembrane</keyword>
<evidence type="ECO:0000313" key="4">
    <source>
        <dbReference type="Proteomes" id="UP000816034"/>
    </source>
</evidence>
<comment type="caution">
    <text evidence="3">The sequence shown here is derived from an EMBL/GenBank/DDBJ whole genome shotgun (WGS) entry which is preliminary data.</text>
</comment>
<feature type="transmembrane region" description="Helical" evidence="2">
    <location>
        <begin position="102"/>
        <end position="120"/>
    </location>
</feature>
<organism evidence="3 4">
    <name type="scientific">Naegleria lovaniensis</name>
    <name type="common">Amoeba</name>
    <dbReference type="NCBI Taxonomy" id="51637"/>
    <lineage>
        <taxon>Eukaryota</taxon>
        <taxon>Discoba</taxon>
        <taxon>Heterolobosea</taxon>
        <taxon>Tetramitia</taxon>
        <taxon>Eutetramitia</taxon>
        <taxon>Vahlkampfiidae</taxon>
        <taxon>Naegleria</taxon>
    </lineage>
</organism>
<keyword evidence="4" id="KW-1185">Reference proteome</keyword>
<feature type="transmembrane region" description="Helical" evidence="2">
    <location>
        <begin position="62"/>
        <end position="82"/>
    </location>
</feature>
<keyword evidence="2" id="KW-1133">Transmembrane helix</keyword>
<dbReference type="Proteomes" id="UP000816034">
    <property type="component" value="Unassembled WGS sequence"/>
</dbReference>
<sequence length="308" mass="36365">MSHTHHHAGIVDSNTSPSTDYYNVDVENHHPANRQKETPWTKFKKYWKKFSSKTIGNRRLKMCIYSILKFFSITYVQANNIFGGEALHLSEREKQLSLSFKIISYMFMAVLILLFIERYFRELISIVRKKPLQTWINWMESLIYLIYFIFSIMTAITHIVFIVREYNHEVEEREKNPEEFAKRKATLEQVLSVEIIEVLIHFYIIVDKGTHFLHAGHSVSIYLEKAQHIPKHAHYGHDHGHLPHGEDGHDHPHNSSQERLNHYEHSKQESESDEEYDDYIGRTKSQTKNRRHTSAAVTSRSSDAFDRL</sequence>
<feature type="compositionally biased region" description="Basic and acidic residues" evidence="1">
    <location>
        <begin position="235"/>
        <end position="253"/>
    </location>
</feature>
<feature type="transmembrane region" description="Helical" evidence="2">
    <location>
        <begin position="141"/>
        <end position="163"/>
    </location>
</feature>
<feature type="region of interest" description="Disordered" evidence="1">
    <location>
        <begin position="233"/>
        <end position="308"/>
    </location>
</feature>
<evidence type="ECO:0000313" key="3">
    <source>
        <dbReference type="EMBL" id="KAG2386520.1"/>
    </source>
</evidence>
<accession>A0AA88GTD0</accession>
<protein>
    <submittedName>
        <fullName evidence="3">Uncharacterized protein</fullName>
    </submittedName>
</protein>
<evidence type="ECO:0000256" key="2">
    <source>
        <dbReference type="SAM" id="Phobius"/>
    </source>
</evidence>
<dbReference type="RefSeq" id="XP_044550512.1">
    <property type="nucleotide sequence ID" value="XM_044691663.1"/>
</dbReference>
<proteinExistence type="predicted"/>
<dbReference type="AlphaFoldDB" id="A0AA88GTD0"/>